<feature type="domain" description="HTH tetR-type" evidence="3">
    <location>
        <begin position="23"/>
        <end position="83"/>
    </location>
</feature>
<keyword evidence="5" id="KW-1185">Reference proteome</keyword>
<dbReference type="RefSeq" id="WP_113032298.1">
    <property type="nucleotide sequence ID" value="NZ_QMFB01000010.1"/>
</dbReference>
<gene>
    <name evidence="4" type="ORF">DQG23_18245</name>
</gene>
<evidence type="ECO:0000256" key="1">
    <source>
        <dbReference type="ARBA" id="ARBA00023125"/>
    </source>
</evidence>
<dbReference type="PANTHER" id="PTHR30055:SF222">
    <property type="entry name" value="REGULATORY PROTEIN"/>
    <property type="match status" value="1"/>
</dbReference>
<feature type="DNA-binding region" description="H-T-H motif" evidence="2">
    <location>
        <begin position="46"/>
        <end position="65"/>
    </location>
</feature>
<proteinExistence type="predicted"/>
<keyword evidence="1 2" id="KW-0238">DNA-binding</keyword>
<dbReference type="InterPro" id="IPR001647">
    <property type="entry name" value="HTH_TetR"/>
</dbReference>
<dbReference type="PANTHER" id="PTHR30055">
    <property type="entry name" value="HTH-TYPE TRANSCRIPTIONAL REGULATOR RUTR"/>
    <property type="match status" value="1"/>
</dbReference>
<dbReference type="SUPFAM" id="SSF48498">
    <property type="entry name" value="Tetracyclin repressor-like, C-terminal domain"/>
    <property type="match status" value="1"/>
</dbReference>
<sequence length="224" mass="25901">MNDPIDKWLADFMNLDGDNVKMTDKQLRIVQAAVEIFSEKGYAATSTSEIAQKAGVAEGTIFRHYRTKKELLLSIVAPMMSKLVLPFVLRDFGNVFDLPYERFEDFLRAMVRNRLEFARKHLPVIKVMLQEIPFHPELKKQFLEHVGARILERFHRVVEHFQEQGTIVQMPTGAVVRMTASVLIGYMLTRFLLLPEQDWDDEAEIQLSVDFIMYGLSAREPKSP</sequence>
<dbReference type="GO" id="GO:0003677">
    <property type="term" value="F:DNA binding"/>
    <property type="evidence" value="ECO:0007669"/>
    <property type="project" value="UniProtKB-UniRule"/>
</dbReference>
<evidence type="ECO:0000256" key="2">
    <source>
        <dbReference type="PROSITE-ProRule" id="PRU00335"/>
    </source>
</evidence>
<dbReference type="Gene3D" id="1.10.357.10">
    <property type="entry name" value="Tetracycline Repressor, domain 2"/>
    <property type="match status" value="1"/>
</dbReference>
<name>A0A329MJV9_9BACL</name>
<dbReference type="InterPro" id="IPR050109">
    <property type="entry name" value="HTH-type_TetR-like_transc_reg"/>
</dbReference>
<dbReference type="SUPFAM" id="SSF46689">
    <property type="entry name" value="Homeodomain-like"/>
    <property type="match status" value="1"/>
</dbReference>
<dbReference type="PROSITE" id="PS50977">
    <property type="entry name" value="HTH_TETR_2"/>
    <property type="match status" value="1"/>
</dbReference>
<evidence type="ECO:0000259" key="3">
    <source>
        <dbReference type="PROSITE" id="PS50977"/>
    </source>
</evidence>
<dbReference type="AlphaFoldDB" id="A0A329MJV9"/>
<evidence type="ECO:0000313" key="5">
    <source>
        <dbReference type="Proteomes" id="UP000250369"/>
    </source>
</evidence>
<dbReference type="Pfam" id="PF00440">
    <property type="entry name" value="TetR_N"/>
    <property type="match status" value="1"/>
</dbReference>
<dbReference type="EMBL" id="QMFB01000010">
    <property type="protein sequence ID" value="RAV19868.1"/>
    <property type="molecule type" value="Genomic_DNA"/>
</dbReference>
<protein>
    <submittedName>
        <fullName evidence="4">TetR/AcrR family transcriptional regulator</fullName>
    </submittedName>
</protein>
<comment type="caution">
    <text evidence="4">The sequence shown here is derived from an EMBL/GenBank/DDBJ whole genome shotgun (WGS) entry which is preliminary data.</text>
</comment>
<evidence type="ECO:0000313" key="4">
    <source>
        <dbReference type="EMBL" id="RAV19868.1"/>
    </source>
</evidence>
<dbReference type="OrthoDB" id="9780824at2"/>
<dbReference type="GO" id="GO:0006355">
    <property type="term" value="P:regulation of DNA-templated transcription"/>
    <property type="evidence" value="ECO:0007669"/>
    <property type="project" value="UniProtKB-ARBA"/>
</dbReference>
<dbReference type="PRINTS" id="PR00455">
    <property type="entry name" value="HTHTETR"/>
</dbReference>
<organism evidence="4 5">
    <name type="scientific">Paenibacillus contaminans</name>
    <dbReference type="NCBI Taxonomy" id="450362"/>
    <lineage>
        <taxon>Bacteria</taxon>
        <taxon>Bacillati</taxon>
        <taxon>Bacillota</taxon>
        <taxon>Bacilli</taxon>
        <taxon>Bacillales</taxon>
        <taxon>Paenibacillaceae</taxon>
        <taxon>Paenibacillus</taxon>
    </lineage>
</organism>
<reference evidence="4 5" key="1">
    <citation type="journal article" date="2009" name="Int. J. Syst. Evol. Microbiol.">
        <title>Paenibacillus contaminans sp. nov., isolated from a contaminated laboratory plate.</title>
        <authorList>
            <person name="Chou J.H."/>
            <person name="Lee J.H."/>
            <person name="Lin M.C."/>
            <person name="Chang P.S."/>
            <person name="Arun A.B."/>
            <person name="Young C.C."/>
            <person name="Chen W.M."/>
        </authorList>
    </citation>
    <scope>NUCLEOTIDE SEQUENCE [LARGE SCALE GENOMIC DNA]</scope>
    <source>
        <strain evidence="4 5">CKOBP-6</strain>
    </source>
</reference>
<dbReference type="Proteomes" id="UP000250369">
    <property type="component" value="Unassembled WGS sequence"/>
</dbReference>
<dbReference type="Gene3D" id="1.10.10.60">
    <property type="entry name" value="Homeodomain-like"/>
    <property type="match status" value="1"/>
</dbReference>
<accession>A0A329MJV9</accession>
<dbReference type="InterPro" id="IPR009057">
    <property type="entry name" value="Homeodomain-like_sf"/>
</dbReference>
<dbReference type="InterPro" id="IPR036271">
    <property type="entry name" value="Tet_transcr_reg_TetR-rel_C_sf"/>
</dbReference>